<dbReference type="Proteomes" id="UP001589789">
    <property type="component" value="Unassembled WGS sequence"/>
</dbReference>
<keyword evidence="2" id="KW-0460">Magnesium</keyword>
<dbReference type="Pfam" id="PF02358">
    <property type="entry name" value="Trehalose_PPase"/>
    <property type="match status" value="1"/>
</dbReference>
<dbReference type="EMBL" id="JBHLVZ010000002">
    <property type="protein sequence ID" value="MFC0385042.1"/>
    <property type="molecule type" value="Genomic_DNA"/>
</dbReference>
<organism evidence="4 5">
    <name type="scientific">Muricoccus vinaceus</name>
    <dbReference type="NCBI Taxonomy" id="424704"/>
    <lineage>
        <taxon>Bacteria</taxon>
        <taxon>Pseudomonadati</taxon>
        <taxon>Pseudomonadota</taxon>
        <taxon>Alphaproteobacteria</taxon>
        <taxon>Acetobacterales</taxon>
        <taxon>Roseomonadaceae</taxon>
        <taxon>Muricoccus</taxon>
    </lineage>
</organism>
<reference evidence="4 5" key="1">
    <citation type="submission" date="2024-09" db="EMBL/GenBank/DDBJ databases">
        <authorList>
            <person name="Sun Q."/>
            <person name="Mori K."/>
        </authorList>
    </citation>
    <scope>NUCLEOTIDE SEQUENCE [LARGE SCALE GENOMIC DNA]</scope>
    <source>
        <strain evidence="4 5">CCM 7468</strain>
    </source>
</reference>
<keyword evidence="1 2" id="KW-0378">Hydrolase</keyword>
<feature type="region of interest" description="Disordered" evidence="3">
    <location>
        <begin position="1"/>
        <end position="20"/>
    </location>
</feature>
<comment type="function">
    <text evidence="2">Removes the phosphate from trehalose 6-phosphate to produce free trehalose.</text>
</comment>
<comment type="catalytic activity">
    <reaction evidence="2">
        <text>alpha,alpha-trehalose 6-phosphate + H2O = alpha,alpha-trehalose + phosphate</text>
        <dbReference type="Rhea" id="RHEA:23420"/>
        <dbReference type="ChEBI" id="CHEBI:15377"/>
        <dbReference type="ChEBI" id="CHEBI:16551"/>
        <dbReference type="ChEBI" id="CHEBI:43474"/>
        <dbReference type="ChEBI" id="CHEBI:58429"/>
        <dbReference type="EC" id="3.1.3.12"/>
    </reaction>
</comment>
<name>A0ABV6INV5_9PROT</name>
<proteinExistence type="inferred from homology"/>
<evidence type="ECO:0000256" key="1">
    <source>
        <dbReference type="ARBA" id="ARBA00022801"/>
    </source>
</evidence>
<evidence type="ECO:0000256" key="3">
    <source>
        <dbReference type="SAM" id="MobiDB-lite"/>
    </source>
</evidence>
<evidence type="ECO:0000313" key="4">
    <source>
        <dbReference type="EMBL" id="MFC0385042.1"/>
    </source>
</evidence>
<dbReference type="SUPFAM" id="SSF56784">
    <property type="entry name" value="HAD-like"/>
    <property type="match status" value="1"/>
</dbReference>
<dbReference type="EC" id="3.1.3.12" evidence="2"/>
<comment type="cofactor">
    <cofactor evidence="2">
        <name>Mg(2+)</name>
        <dbReference type="ChEBI" id="CHEBI:18420"/>
    </cofactor>
</comment>
<comment type="similarity">
    <text evidence="2">Belongs to the trehalose phosphatase family.</text>
</comment>
<dbReference type="PANTHER" id="PTHR43768">
    <property type="entry name" value="TREHALOSE 6-PHOSPHATE PHOSPHATASE"/>
    <property type="match status" value="1"/>
</dbReference>
<accession>A0ABV6INV5</accession>
<dbReference type="GO" id="GO:0004805">
    <property type="term" value="F:trehalose-phosphatase activity"/>
    <property type="evidence" value="ECO:0007669"/>
    <property type="project" value="UniProtKB-EC"/>
</dbReference>
<dbReference type="RefSeq" id="WP_377049164.1">
    <property type="nucleotide sequence ID" value="NZ_JBHLVZ010000002.1"/>
</dbReference>
<dbReference type="InterPro" id="IPR044651">
    <property type="entry name" value="OTSB-like"/>
</dbReference>
<dbReference type="NCBIfam" id="TIGR00685">
    <property type="entry name" value="T6PP"/>
    <property type="match status" value="1"/>
</dbReference>
<gene>
    <name evidence="4" type="primary">otsB</name>
    <name evidence="4" type="ORF">ACFFIC_05680</name>
</gene>
<comment type="pathway">
    <text evidence="2">Glycan biosynthesis; trehalose biosynthesis.</text>
</comment>
<keyword evidence="2" id="KW-0479">Metal-binding</keyword>
<dbReference type="Gene3D" id="3.40.50.1000">
    <property type="entry name" value="HAD superfamily/HAD-like"/>
    <property type="match status" value="1"/>
</dbReference>
<evidence type="ECO:0000313" key="5">
    <source>
        <dbReference type="Proteomes" id="UP001589789"/>
    </source>
</evidence>
<dbReference type="InterPro" id="IPR036412">
    <property type="entry name" value="HAD-like_sf"/>
</dbReference>
<evidence type="ECO:0000256" key="2">
    <source>
        <dbReference type="RuleBase" id="RU361117"/>
    </source>
</evidence>
<protein>
    <recommendedName>
        <fullName evidence="2">Trehalose 6-phosphate phosphatase</fullName>
        <ecNumber evidence="2">3.1.3.12</ecNumber>
    </recommendedName>
</protein>
<sequence>MTDRPDTAFPSGEAATSGPPLLGPDAALFLDLDGTLLEIAARPDAVVVPQDLPALLTRLQAVLGGAVAVVTGRGLAVARGYAGVPGLPIGAEHGAVLDPTLPGAVPLPVPPPEWRRAADEFAASRPGTLAEHKTHGMVLHFRQRPEAGPEALALLSGLLREDAQGFHIVPAHAAAELRPVNADKGGAVRRLMAVAPFRGRRPVFIGDDVTDEDGMAACAEYGGHGLRVPDDFAGRPALVRAWLGRVASSLEGDGRAG</sequence>
<dbReference type="Gene3D" id="3.30.70.1020">
    <property type="entry name" value="Trehalose-6-phosphate phosphatase related protein, domain 2"/>
    <property type="match status" value="1"/>
</dbReference>
<dbReference type="InterPro" id="IPR003337">
    <property type="entry name" value="Trehalose_PPase"/>
</dbReference>
<comment type="caution">
    <text evidence="4">The sequence shown here is derived from an EMBL/GenBank/DDBJ whole genome shotgun (WGS) entry which is preliminary data.</text>
</comment>
<keyword evidence="5" id="KW-1185">Reference proteome</keyword>
<dbReference type="PANTHER" id="PTHR43768:SF3">
    <property type="entry name" value="TREHALOSE 6-PHOSPHATE PHOSPHATASE"/>
    <property type="match status" value="1"/>
</dbReference>
<dbReference type="InterPro" id="IPR023214">
    <property type="entry name" value="HAD_sf"/>
</dbReference>